<name>F8JQG6_STREN</name>
<dbReference type="Proteomes" id="UP000007842">
    <property type="component" value="Chromosome"/>
</dbReference>
<organism evidence="2 3">
    <name type="scientific">Streptantibioticus cattleyicolor (strain ATCC 35852 / DSM 46488 / JCM 4925 / NBRC 14057 / NRRL 8057)</name>
    <name type="common">Streptomyces cattleya</name>
    <dbReference type="NCBI Taxonomy" id="1003195"/>
    <lineage>
        <taxon>Bacteria</taxon>
        <taxon>Bacillati</taxon>
        <taxon>Actinomycetota</taxon>
        <taxon>Actinomycetes</taxon>
        <taxon>Kitasatosporales</taxon>
        <taxon>Streptomycetaceae</taxon>
        <taxon>Streptantibioticus</taxon>
    </lineage>
</organism>
<dbReference type="Pfam" id="PF00903">
    <property type="entry name" value="Glyoxalase"/>
    <property type="match status" value="1"/>
</dbReference>
<dbReference type="HOGENOM" id="CLU_069623_0_0_11"/>
<protein>
    <recommendedName>
        <fullName evidence="1">VOC domain-containing protein</fullName>
    </recommendedName>
</protein>
<feature type="domain" description="VOC" evidence="1">
    <location>
        <begin position="138"/>
        <end position="259"/>
    </location>
</feature>
<reference evidence="3" key="1">
    <citation type="submission" date="2011-12" db="EMBL/GenBank/DDBJ databases">
        <title>Complete genome sequence of Streptomyces cattleya strain DSM 46488.</title>
        <authorList>
            <person name="Ou H.-Y."/>
            <person name="Li P."/>
            <person name="Zhao C."/>
            <person name="O'Hagan D."/>
            <person name="Deng Z."/>
        </authorList>
    </citation>
    <scope>NUCLEOTIDE SEQUENCE [LARGE SCALE GENOMIC DNA]</scope>
    <source>
        <strain evidence="3">ATCC 35852 / DSM 46488 / JCM 4925 / NBRC 14057 / NRRL 8057</strain>
    </source>
</reference>
<proteinExistence type="predicted"/>
<keyword evidence="3" id="KW-1185">Reference proteome</keyword>
<dbReference type="InterPro" id="IPR004360">
    <property type="entry name" value="Glyas_Fos-R_dOase_dom"/>
</dbReference>
<dbReference type="InterPro" id="IPR052164">
    <property type="entry name" value="Anthracycline_SecMetBiosynth"/>
</dbReference>
<gene>
    <name evidence="2" type="ordered locus">SCATT_54380</name>
</gene>
<accession>G8WVQ2</accession>
<accession>F8JQG6</accession>
<dbReference type="KEGG" id="sct:SCAT_5439"/>
<dbReference type="Gene3D" id="3.10.180.10">
    <property type="entry name" value="2,3-Dihydroxybiphenyl 1,2-Dioxygenase, domain 1"/>
    <property type="match status" value="2"/>
</dbReference>
<dbReference type="AlphaFoldDB" id="F8JQG6"/>
<dbReference type="RefSeq" id="WP_014146141.1">
    <property type="nucleotide sequence ID" value="NC_016111.1"/>
</dbReference>
<dbReference type="PANTHER" id="PTHR33993:SF10">
    <property type="entry name" value="CONSERVED PROTEIN"/>
    <property type="match status" value="1"/>
</dbReference>
<evidence type="ECO:0000313" key="2">
    <source>
        <dbReference type="EMBL" id="AEW97809.1"/>
    </source>
</evidence>
<dbReference type="STRING" id="1003195.SCATT_54380"/>
<dbReference type="EMBL" id="CP003219">
    <property type="protein sequence ID" value="AEW97809.1"/>
    <property type="molecule type" value="Genomic_DNA"/>
</dbReference>
<sequence length="261" mass="27864">MSGMPKGCVSGAPCWVSLLARDLEEAAKFYGPLLEWRFEEGPEGGGPYLRAFSGDREIAGIGGVARRWAAPVSWTTYFGTESADAAAAAVRERGGTVAVGPLEFGAGRMALAADPAGAAFGLWEGPQHTHGPDAPVGAPVWIELRTRDAFESALFYGQVFAWDKADPERYEVIYEHDRVVLRVDGHSAAALRGGGYEGSADPRVRPRWHVFFSVADVDATVARARTLGGEVTGEPEDSAYGRVAGLRDPEGGLFSIISQHE</sequence>
<feature type="domain" description="VOC" evidence="1">
    <location>
        <begin position="12"/>
        <end position="125"/>
    </location>
</feature>
<evidence type="ECO:0000259" key="1">
    <source>
        <dbReference type="PROSITE" id="PS51819"/>
    </source>
</evidence>
<dbReference type="PANTHER" id="PTHR33993">
    <property type="entry name" value="GLYOXALASE-RELATED"/>
    <property type="match status" value="1"/>
</dbReference>
<dbReference type="Pfam" id="PF18029">
    <property type="entry name" value="Glyoxalase_6"/>
    <property type="match status" value="1"/>
</dbReference>
<dbReference type="PATRIC" id="fig|1003195.11.peg.6860"/>
<dbReference type="PROSITE" id="PS51819">
    <property type="entry name" value="VOC"/>
    <property type="match status" value="2"/>
</dbReference>
<dbReference type="KEGG" id="scy:SCATT_54380"/>
<evidence type="ECO:0000313" key="3">
    <source>
        <dbReference type="Proteomes" id="UP000007842"/>
    </source>
</evidence>
<dbReference type="OrthoDB" id="9793039at2"/>
<dbReference type="InterPro" id="IPR037523">
    <property type="entry name" value="VOC_core"/>
</dbReference>
<dbReference type="SUPFAM" id="SSF54593">
    <property type="entry name" value="Glyoxalase/Bleomycin resistance protein/Dihydroxybiphenyl dioxygenase"/>
    <property type="match status" value="2"/>
</dbReference>
<dbReference type="CDD" id="cd07247">
    <property type="entry name" value="SgaA_N_like"/>
    <property type="match status" value="1"/>
</dbReference>
<dbReference type="eggNOG" id="COG3324">
    <property type="taxonomic scope" value="Bacteria"/>
</dbReference>
<dbReference type="InterPro" id="IPR041581">
    <property type="entry name" value="Glyoxalase_6"/>
</dbReference>
<dbReference type="InterPro" id="IPR029068">
    <property type="entry name" value="Glyas_Bleomycin-R_OHBP_Dase"/>
</dbReference>